<feature type="domain" description="Calcineurin-like phosphoesterase" evidence="1">
    <location>
        <begin position="1"/>
        <end position="199"/>
    </location>
</feature>
<dbReference type="PANTHER" id="PTHR31302">
    <property type="entry name" value="TRANSMEMBRANE PROTEIN WITH METALLOPHOSPHOESTERASE DOMAIN-RELATED"/>
    <property type="match status" value="1"/>
</dbReference>
<gene>
    <name evidence="2" type="ORF">SDC9_24300</name>
</gene>
<dbReference type="SUPFAM" id="SSF56300">
    <property type="entry name" value="Metallo-dependent phosphatases"/>
    <property type="match status" value="1"/>
</dbReference>
<dbReference type="InterPro" id="IPR029052">
    <property type="entry name" value="Metallo-depent_PP-like"/>
</dbReference>
<name>A0A644UHH9_9ZZZZ</name>
<dbReference type="PIRSF" id="PIRSF033094">
    <property type="entry name" value="Pesterase_CT488"/>
    <property type="match status" value="1"/>
</dbReference>
<dbReference type="Gene3D" id="3.60.21.10">
    <property type="match status" value="1"/>
</dbReference>
<dbReference type="EMBL" id="VSSQ01000116">
    <property type="protein sequence ID" value="MPL78435.1"/>
    <property type="molecule type" value="Genomic_DNA"/>
</dbReference>
<dbReference type="GO" id="GO:0016787">
    <property type="term" value="F:hydrolase activity"/>
    <property type="evidence" value="ECO:0007669"/>
    <property type="project" value="InterPro"/>
</dbReference>
<protein>
    <recommendedName>
        <fullName evidence="1">Calcineurin-like phosphoesterase domain-containing protein</fullName>
    </recommendedName>
</protein>
<organism evidence="2">
    <name type="scientific">bioreactor metagenome</name>
    <dbReference type="NCBI Taxonomy" id="1076179"/>
    <lineage>
        <taxon>unclassified sequences</taxon>
        <taxon>metagenomes</taxon>
        <taxon>ecological metagenomes</taxon>
    </lineage>
</organism>
<dbReference type="InterPro" id="IPR051158">
    <property type="entry name" value="Metallophosphoesterase_sf"/>
</dbReference>
<dbReference type="PANTHER" id="PTHR31302:SF22">
    <property type="entry name" value="PHOSPHOESTERASE"/>
    <property type="match status" value="1"/>
</dbReference>
<proteinExistence type="predicted"/>
<dbReference type="Pfam" id="PF00149">
    <property type="entry name" value="Metallophos"/>
    <property type="match status" value="1"/>
</dbReference>
<sequence>MSIYAIGDLHFSGTPPQKPMNIFGDNWEGHREKILASWNSTICPTDTVLLCGDTSWAMDYKTALSEDLAPIIALPGNKIIIKGNHDYWWTSLKKMETMSDNKLSFLQNKFYAVDNIAICGTRGWNLPFLENFSSEDAAILKRECGRLEASLQQASTKNYTDIIVGLHYPPLYKNMESSPFTEIMEKYCVKKCVFGHIHGSDSENVFQGSKNNIDYRLVAADYTNFQFVKLT</sequence>
<evidence type="ECO:0000259" key="1">
    <source>
        <dbReference type="Pfam" id="PF00149"/>
    </source>
</evidence>
<dbReference type="AlphaFoldDB" id="A0A644UHH9"/>
<reference evidence="2" key="1">
    <citation type="submission" date="2019-08" db="EMBL/GenBank/DDBJ databases">
        <authorList>
            <person name="Kucharzyk K."/>
            <person name="Murdoch R.W."/>
            <person name="Higgins S."/>
            <person name="Loffler F."/>
        </authorList>
    </citation>
    <scope>NUCLEOTIDE SEQUENCE</scope>
</reference>
<evidence type="ECO:0000313" key="2">
    <source>
        <dbReference type="EMBL" id="MPL78435.1"/>
    </source>
</evidence>
<accession>A0A644UHH9</accession>
<dbReference type="InterPro" id="IPR004843">
    <property type="entry name" value="Calcineurin-like_PHP"/>
</dbReference>
<comment type="caution">
    <text evidence="2">The sequence shown here is derived from an EMBL/GenBank/DDBJ whole genome shotgun (WGS) entry which is preliminary data.</text>
</comment>
<dbReference type="InterPro" id="IPR014578">
    <property type="entry name" value="Pesterase_CT488"/>
</dbReference>